<evidence type="ECO:0000256" key="1">
    <source>
        <dbReference type="SAM" id="MobiDB-lite"/>
    </source>
</evidence>
<feature type="compositionally biased region" description="Basic and acidic residues" evidence="1">
    <location>
        <begin position="44"/>
        <end position="76"/>
    </location>
</feature>
<dbReference type="Proteomes" id="UP001314170">
    <property type="component" value="Unassembled WGS sequence"/>
</dbReference>
<protein>
    <submittedName>
        <fullName evidence="2">Uncharacterized protein</fullName>
    </submittedName>
</protein>
<name>A0AAV1SII4_9ROSI</name>
<accession>A0AAV1SII4</accession>
<proteinExistence type="predicted"/>
<evidence type="ECO:0000313" key="2">
    <source>
        <dbReference type="EMBL" id="CAK7349669.1"/>
    </source>
</evidence>
<dbReference type="EMBL" id="CAWUPB010001176">
    <property type="protein sequence ID" value="CAK7349669.1"/>
    <property type="molecule type" value="Genomic_DNA"/>
</dbReference>
<gene>
    <name evidence="2" type="ORF">DCAF_LOCUS22389</name>
</gene>
<evidence type="ECO:0000313" key="3">
    <source>
        <dbReference type="Proteomes" id="UP001314170"/>
    </source>
</evidence>
<organism evidence="2 3">
    <name type="scientific">Dovyalis caffra</name>
    <dbReference type="NCBI Taxonomy" id="77055"/>
    <lineage>
        <taxon>Eukaryota</taxon>
        <taxon>Viridiplantae</taxon>
        <taxon>Streptophyta</taxon>
        <taxon>Embryophyta</taxon>
        <taxon>Tracheophyta</taxon>
        <taxon>Spermatophyta</taxon>
        <taxon>Magnoliopsida</taxon>
        <taxon>eudicotyledons</taxon>
        <taxon>Gunneridae</taxon>
        <taxon>Pentapetalae</taxon>
        <taxon>rosids</taxon>
        <taxon>fabids</taxon>
        <taxon>Malpighiales</taxon>
        <taxon>Salicaceae</taxon>
        <taxon>Flacourtieae</taxon>
        <taxon>Dovyalis</taxon>
    </lineage>
</organism>
<comment type="caution">
    <text evidence="2">The sequence shown here is derived from an EMBL/GenBank/DDBJ whole genome shotgun (WGS) entry which is preliminary data.</text>
</comment>
<keyword evidence="3" id="KW-1185">Reference proteome</keyword>
<feature type="region of interest" description="Disordered" evidence="1">
    <location>
        <begin position="31"/>
        <end position="76"/>
    </location>
</feature>
<reference evidence="2 3" key="1">
    <citation type="submission" date="2024-01" db="EMBL/GenBank/DDBJ databases">
        <authorList>
            <person name="Waweru B."/>
        </authorList>
    </citation>
    <scope>NUCLEOTIDE SEQUENCE [LARGE SCALE GENOMIC DNA]</scope>
</reference>
<dbReference type="AlphaFoldDB" id="A0AAV1SII4"/>
<sequence length="76" mass="8635">MTMTVTVTRESIRHDSIRLMIGEQTRARSLEVGGLARLPPGEWSGDRDSKSSIESRDENETKSTSRETRERDPSEE</sequence>